<accession>A0A3M7SN72</accession>
<comment type="caution">
    <text evidence="1">The sequence shown here is derived from an EMBL/GenBank/DDBJ whole genome shotgun (WGS) entry which is preliminary data.</text>
</comment>
<dbReference type="AlphaFoldDB" id="A0A3M7SN72"/>
<keyword evidence="2" id="KW-1185">Reference proteome</keyword>
<organism evidence="1 2">
    <name type="scientific">Brachionus plicatilis</name>
    <name type="common">Marine rotifer</name>
    <name type="synonym">Brachionus muelleri</name>
    <dbReference type="NCBI Taxonomy" id="10195"/>
    <lineage>
        <taxon>Eukaryota</taxon>
        <taxon>Metazoa</taxon>
        <taxon>Spiralia</taxon>
        <taxon>Gnathifera</taxon>
        <taxon>Rotifera</taxon>
        <taxon>Eurotatoria</taxon>
        <taxon>Monogononta</taxon>
        <taxon>Pseudotrocha</taxon>
        <taxon>Ploima</taxon>
        <taxon>Brachionidae</taxon>
        <taxon>Brachionus</taxon>
    </lineage>
</organism>
<dbReference type="EMBL" id="REGN01001086">
    <property type="protein sequence ID" value="RNA37145.1"/>
    <property type="molecule type" value="Genomic_DNA"/>
</dbReference>
<gene>
    <name evidence="1" type="ORF">BpHYR1_018899</name>
</gene>
<reference evidence="1 2" key="1">
    <citation type="journal article" date="2018" name="Sci. Rep.">
        <title>Genomic signatures of local adaptation to the degree of environmental predictability in rotifers.</title>
        <authorList>
            <person name="Franch-Gras L."/>
            <person name="Hahn C."/>
            <person name="Garcia-Roger E.M."/>
            <person name="Carmona M.J."/>
            <person name="Serra M."/>
            <person name="Gomez A."/>
        </authorList>
    </citation>
    <scope>NUCLEOTIDE SEQUENCE [LARGE SCALE GENOMIC DNA]</scope>
    <source>
        <strain evidence="1">HYR1</strain>
    </source>
</reference>
<evidence type="ECO:0000313" key="2">
    <source>
        <dbReference type="Proteomes" id="UP000276133"/>
    </source>
</evidence>
<dbReference type="Proteomes" id="UP000276133">
    <property type="component" value="Unassembled WGS sequence"/>
</dbReference>
<sequence>MNERITLNLIFDKNSNKCDKKNGPNKQLIFSFFNCNSNKNELIVFIDLNNMTFAFIVVLGQLWPAGLRPEFNDQLAGQYKRPILFVKFTAAFKIIRELAGRHSTVFKKADLSWAGQRP</sequence>
<protein>
    <submittedName>
        <fullName evidence="1">Uncharacterized protein</fullName>
    </submittedName>
</protein>
<name>A0A3M7SN72_BRAPC</name>
<evidence type="ECO:0000313" key="1">
    <source>
        <dbReference type="EMBL" id="RNA37145.1"/>
    </source>
</evidence>
<proteinExistence type="predicted"/>